<evidence type="ECO:0000256" key="4">
    <source>
        <dbReference type="SAM" id="MobiDB-lite"/>
    </source>
</evidence>
<keyword evidence="5" id="KW-0472">Membrane</keyword>
<dbReference type="PANTHER" id="PTHR14150:SF12">
    <property type="entry name" value="U3 SMALL NUCLEOLAR RNA-ASSOCIATED PROTEIN 14 HOMOLOG A"/>
    <property type="match status" value="1"/>
</dbReference>
<dbReference type="InterPro" id="IPR002156">
    <property type="entry name" value="RNaseH_domain"/>
</dbReference>
<feature type="region of interest" description="Disordered" evidence="4">
    <location>
        <begin position="773"/>
        <end position="802"/>
    </location>
</feature>
<dbReference type="GO" id="GO:0006364">
    <property type="term" value="P:rRNA processing"/>
    <property type="evidence" value="ECO:0007669"/>
    <property type="project" value="InterPro"/>
</dbReference>
<keyword evidence="2" id="KW-0597">Phosphoprotein</keyword>
<organism evidence="7 8">
    <name type="scientific">Dioscorea cayennensis subsp. rotundata</name>
    <name type="common">White Guinea yam</name>
    <name type="synonym">Dioscorea rotundata</name>
    <dbReference type="NCBI Taxonomy" id="55577"/>
    <lineage>
        <taxon>Eukaryota</taxon>
        <taxon>Viridiplantae</taxon>
        <taxon>Streptophyta</taxon>
        <taxon>Embryophyta</taxon>
        <taxon>Tracheophyta</taxon>
        <taxon>Spermatophyta</taxon>
        <taxon>Magnoliopsida</taxon>
        <taxon>Liliopsida</taxon>
        <taxon>Dioscoreales</taxon>
        <taxon>Dioscoreaceae</taxon>
        <taxon>Dioscorea</taxon>
    </lineage>
</organism>
<keyword evidence="5" id="KW-1133">Transmembrane helix</keyword>
<feature type="compositionally biased region" description="Basic and acidic residues" evidence="4">
    <location>
        <begin position="1152"/>
        <end position="1167"/>
    </location>
</feature>
<feature type="region of interest" description="Disordered" evidence="4">
    <location>
        <begin position="701"/>
        <end position="736"/>
    </location>
</feature>
<evidence type="ECO:0000313" key="8">
    <source>
        <dbReference type="RefSeq" id="XP_039136390.1"/>
    </source>
</evidence>
<dbReference type="InterPro" id="IPR036397">
    <property type="entry name" value="RNaseH_sf"/>
</dbReference>
<dbReference type="GeneID" id="120273753"/>
<feature type="compositionally biased region" description="Acidic residues" evidence="4">
    <location>
        <begin position="781"/>
        <end position="800"/>
    </location>
</feature>
<dbReference type="GO" id="GO:0003676">
    <property type="term" value="F:nucleic acid binding"/>
    <property type="evidence" value="ECO:0007669"/>
    <property type="project" value="InterPro"/>
</dbReference>
<sequence length="1198" mass="135607">MITAIVNSLNNFTLSFVGRTVLINSSILSVHTYFLSVLSLLDSIINDIPGFARNFFWGASGKKHGFHSICWNTVTQNKSEGGLGIKNLLYAKHALMTKNLFMVLNGVDKLWVDIFKFKYPNWNFASHSNHTTSSWLCKSISKTTDFLGTVVAILDSQILAEVTAMILALEECIKHKWWHSHIFTDYIGLINLVKDFQIPMAWHLDLEACRPFALLHQLQNPCLEYINREDNLVADVLSKQARLNPDLSLFAKGMQLPFWLYDACSTMKLWLKPPVGIVKVNYDATLLNFHGSMRLAWVAQNHEGHVEEACSLLTFELLAPSIAEGLCVREALGWIKGHVMVNVQVETYSLLVAHAINANCKDNSVFGSIIALRKLQPWKARRRLESSSGRLSVRRRSSAASTGLVPRLSSSFSKKIGIQSPRDNAESNDDFDDEEERVRGDVFEYEEQVAEEESKKNRRFDPVDNYEYELPADFEDEDVLSDDEERHLNMLHGITGMPLQAFEGGEKKKVIFSSVQGDVSDGKISIQDLLDPLHGKPGYSNLRKRIDQLEKKPMAVQPPLPTVEREKLERKVAYKHSSKDITKWEPLVKRNREAPTLYFDKDVNLGFSTVGAIASVFEPRTEFEKKMASLTRDPEVMEAHLKDGAKLLELNKLTVEDVKDRQGRLAKMRSLLFRHEMKSKHIKKIKSKTYHRILKKERLKAGASNVEMDPEAAKEEARKQEYKRAEERMTLKHKNSSKWAKRILKRGLDVQDEGTRAAISEQLNQHALLTRKMNSMKDSSSSDDDSDDDNDDDNDETDSEDVSKLLNKAKEKIVKVLEEKDEITETGVMALPFMVRFITNLIWDGSNDVNLFGVFSEAADKLLLNNLVVPLWYVVVGVLGVGGGLGCGGFVVVCVVVVGLGLWVCFFLSSSVFKTFDDIVKDPGPKTTFEVAIFASDSWRKMKTEGVIKFNKKKQATAKQALLPDPTPREEVMYQNSNSDTDEEMVEGDFSFNPVPEYELPSQADLVHRAFATDDVEAQFEKDKLDVLNEENPEPEKPVLLPGWGQWTNVQKKHGLPSWMLEEHEMAKKKREEALKKRKDANLRHVIISETTDKKAEKLLAKSLPFPFTSKEVYEQSIRMPIGPEFNPAISVRALNRPEVIKEAGVIIKPIKFEEVDPHENPDEPKRIIQNKNASSSSKNKRKSSKGKKSSGSKVSKN</sequence>
<dbReference type="Pfam" id="PF13456">
    <property type="entry name" value="RVT_3"/>
    <property type="match status" value="1"/>
</dbReference>
<keyword evidence="5" id="KW-0812">Transmembrane</keyword>
<evidence type="ECO:0000256" key="3">
    <source>
        <dbReference type="ARBA" id="ARBA00023242"/>
    </source>
</evidence>
<keyword evidence="3" id="KW-0539">Nucleus</keyword>
<feature type="domain" description="RNase H type-1" evidence="6">
    <location>
        <begin position="155"/>
        <end position="241"/>
    </location>
</feature>
<evidence type="ECO:0000313" key="7">
    <source>
        <dbReference type="Proteomes" id="UP001515500"/>
    </source>
</evidence>
<evidence type="ECO:0000256" key="2">
    <source>
        <dbReference type="ARBA" id="ARBA00022553"/>
    </source>
</evidence>
<dbReference type="GO" id="GO:0004523">
    <property type="term" value="F:RNA-DNA hybrid ribonuclease activity"/>
    <property type="evidence" value="ECO:0007669"/>
    <property type="project" value="InterPro"/>
</dbReference>
<protein>
    <submittedName>
        <fullName evidence="8">LOW QUALITY PROTEIN: uncharacterized protein LOC120273753</fullName>
    </submittedName>
</protein>
<feature type="compositionally biased region" description="Basic residues" evidence="4">
    <location>
        <begin position="1179"/>
        <end position="1198"/>
    </location>
</feature>
<name>A0AB40C975_DIOCR</name>
<feature type="region of interest" description="Disordered" evidence="4">
    <location>
        <begin position="1152"/>
        <end position="1198"/>
    </location>
</feature>
<feature type="compositionally biased region" description="Acidic residues" evidence="4">
    <location>
        <begin position="426"/>
        <end position="435"/>
    </location>
</feature>
<dbReference type="AlphaFoldDB" id="A0AB40C975"/>
<evidence type="ECO:0000256" key="1">
    <source>
        <dbReference type="ARBA" id="ARBA00004604"/>
    </source>
</evidence>
<dbReference type="Gene3D" id="3.30.420.10">
    <property type="entry name" value="Ribonuclease H-like superfamily/Ribonuclease H"/>
    <property type="match status" value="1"/>
</dbReference>
<accession>A0AB40C975</accession>
<feature type="compositionally biased region" description="Basic and acidic residues" evidence="4">
    <location>
        <begin position="711"/>
        <end position="730"/>
    </location>
</feature>
<feature type="transmembrane region" description="Helical" evidence="5">
    <location>
        <begin position="871"/>
        <end position="904"/>
    </location>
</feature>
<dbReference type="RefSeq" id="XP_039136390.1">
    <property type="nucleotide sequence ID" value="XM_039280456.1"/>
</dbReference>
<dbReference type="Proteomes" id="UP001515500">
    <property type="component" value="Chromosome 12"/>
</dbReference>
<dbReference type="InterPro" id="IPR006709">
    <property type="entry name" value="SSU_processome_Utp14"/>
</dbReference>
<feature type="region of interest" description="Disordered" evidence="4">
    <location>
        <begin position="415"/>
        <end position="438"/>
    </location>
</feature>
<reference evidence="8" key="1">
    <citation type="submission" date="2025-08" db="UniProtKB">
        <authorList>
            <consortium name="RefSeq"/>
        </authorList>
    </citation>
    <scope>IDENTIFICATION</scope>
</reference>
<dbReference type="Pfam" id="PF04615">
    <property type="entry name" value="Utp14"/>
    <property type="match status" value="2"/>
</dbReference>
<comment type="subcellular location">
    <subcellularLocation>
        <location evidence="1">Nucleus</location>
        <location evidence="1">Nucleolus</location>
    </subcellularLocation>
</comment>
<gene>
    <name evidence="8" type="primary">LOC120273753</name>
</gene>
<keyword evidence="7" id="KW-1185">Reference proteome</keyword>
<proteinExistence type="predicted"/>
<evidence type="ECO:0000259" key="6">
    <source>
        <dbReference type="Pfam" id="PF13456"/>
    </source>
</evidence>
<dbReference type="PANTHER" id="PTHR14150">
    <property type="entry name" value="U3 SMALL NUCLEOLAR RNA-ASSOCIATED PROTEIN 14"/>
    <property type="match status" value="1"/>
</dbReference>
<dbReference type="GO" id="GO:0032040">
    <property type="term" value="C:small-subunit processome"/>
    <property type="evidence" value="ECO:0007669"/>
    <property type="project" value="InterPro"/>
</dbReference>
<evidence type="ECO:0000256" key="5">
    <source>
        <dbReference type="SAM" id="Phobius"/>
    </source>
</evidence>